<dbReference type="AlphaFoldDB" id="A0AB34K209"/>
<proteinExistence type="predicted"/>
<feature type="coiled-coil region" evidence="1">
    <location>
        <begin position="8"/>
        <end position="35"/>
    </location>
</feature>
<sequence>MVAVTVQTREMELTIQRLQGELRHARLENESIKCSLNRTIEGLRVELMRGRHMLSHLRRKLVMGDLVNLDIRYYPGGGVDWGPVTSARATSLQLVQ</sequence>
<dbReference type="EMBL" id="JBGBPQ010000003">
    <property type="protein sequence ID" value="KAL1527198.1"/>
    <property type="molecule type" value="Genomic_DNA"/>
</dbReference>
<evidence type="ECO:0000313" key="2">
    <source>
        <dbReference type="EMBL" id="KAL1527198.1"/>
    </source>
</evidence>
<name>A0AB34K209_PRYPA</name>
<comment type="caution">
    <text evidence="2">The sequence shown here is derived from an EMBL/GenBank/DDBJ whole genome shotgun (WGS) entry which is preliminary data.</text>
</comment>
<protein>
    <submittedName>
        <fullName evidence="2">Uncharacterized protein</fullName>
    </submittedName>
</protein>
<keyword evidence="3" id="KW-1185">Reference proteome</keyword>
<gene>
    <name evidence="2" type="ORF">AB1Y20_015877</name>
</gene>
<evidence type="ECO:0000313" key="3">
    <source>
        <dbReference type="Proteomes" id="UP001515480"/>
    </source>
</evidence>
<organism evidence="2 3">
    <name type="scientific">Prymnesium parvum</name>
    <name type="common">Toxic golden alga</name>
    <dbReference type="NCBI Taxonomy" id="97485"/>
    <lineage>
        <taxon>Eukaryota</taxon>
        <taxon>Haptista</taxon>
        <taxon>Haptophyta</taxon>
        <taxon>Prymnesiophyceae</taxon>
        <taxon>Prymnesiales</taxon>
        <taxon>Prymnesiaceae</taxon>
        <taxon>Prymnesium</taxon>
    </lineage>
</organism>
<accession>A0AB34K209</accession>
<dbReference type="Proteomes" id="UP001515480">
    <property type="component" value="Unassembled WGS sequence"/>
</dbReference>
<reference evidence="2 3" key="1">
    <citation type="journal article" date="2024" name="Science">
        <title>Giant polyketide synthase enzymes in the biosynthesis of giant marine polyether toxins.</title>
        <authorList>
            <person name="Fallon T.R."/>
            <person name="Shende V.V."/>
            <person name="Wierzbicki I.H."/>
            <person name="Pendleton A.L."/>
            <person name="Watervoot N.F."/>
            <person name="Auber R.P."/>
            <person name="Gonzalez D.J."/>
            <person name="Wisecaver J.H."/>
            <person name="Moore B.S."/>
        </authorList>
    </citation>
    <scope>NUCLEOTIDE SEQUENCE [LARGE SCALE GENOMIC DNA]</scope>
    <source>
        <strain evidence="2 3">12B1</strain>
    </source>
</reference>
<evidence type="ECO:0000256" key="1">
    <source>
        <dbReference type="SAM" id="Coils"/>
    </source>
</evidence>
<keyword evidence="1" id="KW-0175">Coiled coil</keyword>